<feature type="region of interest" description="Disordered" evidence="1">
    <location>
        <begin position="1"/>
        <end position="36"/>
    </location>
</feature>
<evidence type="ECO:0000256" key="1">
    <source>
        <dbReference type="SAM" id="MobiDB-lite"/>
    </source>
</evidence>
<accession>C3YKR9</accession>
<dbReference type="InParanoid" id="C3YKR9"/>
<protein>
    <submittedName>
        <fullName evidence="2">Uncharacterized protein</fullName>
    </submittedName>
</protein>
<gene>
    <name evidence="2" type="ORF">BRAFLDRAFT_116949</name>
</gene>
<sequence>MAHFGNDSDSGSGSGSGSDSSDSSDDEFPEIMKQANPEEQAVLGNLAQLSGILGKANRGRDHGNYDDSRTAQWGDEEVEDPHGVSDHLQYLSQPQNVAVLEKFGMLDKMGPMGTILFLTNVPPTIQALSMMSKTGGGGVDKGMLKFLGKGAMGGGHGRKKKHKKGGMGGLKMGALAGLGGMLLGGKGGGKHGKHKSQPKFDLSDGFGMEDMKALANMASGSKGHKSKGHKSKGIDLSDGIDASDIFAAGKMFLKK</sequence>
<reference evidence="2" key="1">
    <citation type="journal article" date="2008" name="Nature">
        <title>The amphioxus genome and the evolution of the chordate karyotype.</title>
        <authorList>
            <consortium name="US DOE Joint Genome Institute (JGI-PGF)"/>
            <person name="Putnam N.H."/>
            <person name="Butts T."/>
            <person name="Ferrier D.E.K."/>
            <person name="Furlong R.F."/>
            <person name="Hellsten U."/>
            <person name="Kawashima T."/>
            <person name="Robinson-Rechavi M."/>
            <person name="Shoguchi E."/>
            <person name="Terry A."/>
            <person name="Yu J.-K."/>
            <person name="Benito-Gutierrez E.L."/>
            <person name="Dubchak I."/>
            <person name="Garcia-Fernandez J."/>
            <person name="Gibson-Brown J.J."/>
            <person name="Grigoriev I.V."/>
            <person name="Horton A.C."/>
            <person name="de Jong P.J."/>
            <person name="Jurka J."/>
            <person name="Kapitonov V.V."/>
            <person name="Kohara Y."/>
            <person name="Kuroki Y."/>
            <person name="Lindquist E."/>
            <person name="Lucas S."/>
            <person name="Osoegawa K."/>
            <person name="Pennacchio L.A."/>
            <person name="Salamov A.A."/>
            <person name="Satou Y."/>
            <person name="Sauka-Spengler T."/>
            <person name="Schmutz J."/>
            <person name="Shin-I T."/>
            <person name="Toyoda A."/>
            <person name="Bronner-Fraser M."/>
            <person name="Fujiyama A."/>
            <person name="Holland L.Z."/>
            <person name="Holland P.W.H."/>
            <person name="Satoh N."/>
            <person name="Rokhsar D.S."/>
        </authorList>
    </citation>
    <scope>NUCLEOTIDE SEQUENCE [LARGE SCALE GENOMIC DNA]</scope>
    <source>
        <strain evidence="2">S238N-H82</strain>
        <tissue evidence="2">Testes</tissue>
    </source>
</reference>
<dbReference type="AlphaFoldDB" id="C3YKR9"/>
<name>C3YKR9_BRAFL</name>
<organism>
    <name type="scientific">Branchiostoma floridae</name>
    <name type="common">Florida lancelet</name>
    <name type="synonym">Amphioxus</name>
    <dbReference type="NCBI Taxonomy" id="7739"/>
    <lineage>
        <taxon>Eukaryota</taxon>
        <taxon>Metazoa</taxon>
        <taxon>Chordata</taxon>
        <taxon>Cephalochordata</taxon>
        <taxon>Leptocardii</taxon>
        <taxon>Amphioxiformes</taxon>
        <taxon>Branchiostomatidae</taxon>
        <taxon>Branchiostoma</taxon>
    </lineage>
</organism>
<evidence type="ECO:0000313" key="2">
    <source>
        <dbReference type="EMBL" id="EEN59137.1"/>
    </source>
</evidence>
<proteinExistence type="predicted"/>
<dbReference type="EMBL" id="GG666523">
    <property type="protein sequence ID" value="EEN59137.1"/>
    <property type="molecule type" value="Genomic_DNA"/>
</dbReference>
<feature type="compositionally biased region" description="Low complexity" evidence="1">
    <location>
        <begin position="7"/>
        <end position="21"/>
    </location>
</feature>